<protein>
    <submittedName>
        <fullName evidence="2">Uncharacterized protein</fullName>
    </submittedName>
</protein>
<dbReference type="Proteomes" id="UP001151079">
    <property type="component" value="Unassembled WGS sequence"/>
</dbReference>
<dbReference type="EMBL" id="JAOZEW010000001">
    <property type="protein sequence ID" value="MCV9926346.1"/>
    <property type="molecule type" value="Genomic_DNA"/>
</dbReference>
<organism evidence="2 3">
    <name type="scientific">Flavobacterium shii</name>
    <dbReference type="NCBI Taxonomy" id="2987687"/>
    <lineage>
        <taxon>Bacteria</taxon>
        <taxon>Pseudomonadati</taxon>
        <taxon>Bacteroidota</taxon>
        <taxon>Flavobacteriia</taxon>
        <taxon>Flavobacteriales</taxon>
        <taxon>Flavobacteriaceae</taxon>
        <taxon>Flavobacterium</taxon>
    </lineage>
</organism>
<comment type="caution">
    <text evidence="2">The sequence shown here is derived from an EMBL/GenBank/DDBJ whole genome shotgun (WGS) entry which is preliminary data.</text>
</comment>
<name>A0A9X2ZCT2_9FLAO</name>
<proteinExistence type="predicted"/>
<keyword evidence="1" id="KW-1133">Transmembrane helix</keyword>
<accession>A0A9X2ZCT2</accession>
<evidence type="ECO:0000256" key="1">
    <source>
        <dbReference type="SAM" id="Phobius"/>
    </source>
</evidence>
<evidence type="ECO:0000313" key="2">
    <source>
        <dbReference type="EMBL" id="MCV9926346.1"/>
    </source>
</evidence>
<feature type="transmembrane region" description="Helical" evidence="1">
    <location>
        <begin position="7"/>
        <end position="33"/>
    </location>
</feature>
<dbReference type="AlphaFoldDB" id="A0A9X2ZCT2"/>
<keyword evidence="1" id="KW-0812">Transmembrane</keyword>
<reference evidence="2" key="1">
    <citation type="submission" date="2022-10" db="EMBL/GenBank/DDBJ databases">
        <title>Two novel species of Flavobacterium.</title>
        <authorList>
            <person name="Liu Q."/>
            <person name="Xin Y.-H."/>
        </authorList>
    </citation>
    <scope>NUCLEOTIDE SEQUENCE</scope>
    <source>
        <strain evidence="2">LS1R49</strain>
    </source>
</reference>
<evidence type="ECO:0000313" key="3">
    <source>
        <dbReference type="Proteomes" id="UP001151079"/>
    </source>
</evidence>
<keyword evidence="1" id="KW-0472">Membrane</keyword>
<feature type="transmembrane region" description="Helical" evidence="1">
    <location>
        <begin position="45"/>
        <end position="68"/>
    </location>
</feature>
<dbReference type="RefSeq" id="WP_264204545.1">
    <property type="nucleotide sequence ID" value="NZ_JAOZEW010000001.1"/>
</dbReference>
<sequence length="155" mass="17515">MNKIVKFIFTASALLWLLITILIMIPIATLLLPTLFISKKHYTEWILFLFALICSLGVYPICFMYAVIKWNGFLSYLRKLSLSIDITGNMVAGALLNDNFIIASSTNRFGVVQETISDNLGENERDNTLSIFGKRFTNLLGVIDFDHAQKSIVED</sequence>
<gene>
    <name evidence="2" type="ORF">OIU83_01680</name>
</gene>
<keyword evidence="3" id="KW-1185">Reference proteome</keyword>